<name>A0AAD8KV96_TARER</name>
<reference evidence="1" key="1">
    <citation type="journal article" date="2023" name="bioRxiv">
        <title>Improved chromosome-level genome assembly for marigold (Tagetes erecta).</title>
        <authorList>
            <person name="Jiang F."/>
            <person name="Yuan L."/>
            <person name="Wang S."/>
            <person name="Wang H."/>
            <person name="Xu D."/>
            <person name="Wang A."/>
            <person name="Fan W."/>
        </authorList>
    </citation>
    <scope>NUCLEOTIDE SEQUENCE</scope>
    <source>
        <strain evidence="1">WSJ</strain>
        <tissue evidence="1">Leaf</tissue>
    </source>
</reference>
<proteinExistence type="predicted"/>
<evidence type="ECO:0000313" key="1">
    <source>
        <dbReference type="EMBL" id="KAK1429673.1"/>
    </source>
</evidence>
<organism evidence="1 2">
    <name type="scientific">Tagetes erecta</name>
    <name type="common">African marigold</name>
    <dbReference type="NCBI Taxonomy" id="13708"/>
    <lineage>
        <taxon>Eukaryota</taxon>
        <taxon>Viridiplantae</taxon>
        <taxon>Streptophyta</taxon>
        <taxon>Embryophyta</taxon>
        <taxon>Tracheophyta</taxon>
        <taxon>Spermatophyta</taxon>
        <taxon>Magnoliopsida</taxon>
        <taxon>eudicotyledons</taxon>
        <taxon>Gunneridae</taxon>
        <taxon>Pentapetalae</taxon>
        <taxon>asterids</taxon>
        <taxon>campanulids</taxon>
        <taxon>Asterales</taxon>
        <taxon>Asteraceae</taxon>
        <taxon>Asteroideae</taxon>
        <taxon>Heliantheae alliance</taxon>
        <taxon>Tageteae</taxon>
        <taxon>Tagetes</taxon>
    </lineage>
</organism>
<comment type="caution">
    <text evidence="1">The sequence shown here is derived from an EMBL/GenBank/DDBJ whole genome shotgun (WGS) entry which is preliminary data.</text>
</comment>
<dbReference type="AlphaFoldDB" id="A0AAD8KV96"/>
<sequence length="167" mass="19520">MLVGGDLILKQAYDNESVEDFVELLHVILLEDKQSLSVGMFDIFGWLLGDFKRKRQEIKYFVEFQDCHGHDRFVMGITAFVQILMMRDMAMTASVMAMKSADMTIKPNFSPFHEGGLKKRKTLVSPHHQARFSCNFKRQEAKIEDQAFQGKIQHYTTHLYSFWFENL</sequence>
<keyword evidence="2" id="KW-1185">Reference proteome</keyword>
<gene>
    <name evidence="1" type="ORF">QVD17_11887</name>
</gene>
<dbReference type="Proteomes" id="UP001229421">
    <property type="component" value="Unassembled WGS sequence"/>
</dbReference>
<accession>A0AAD8KV96</accession>
<protein>
    <submittedName>
        <fullName evidence="1">Uncharacterized protein</fullName>
    </submittedName>
</protein>
<dbReference type="EMBL" id="JAUHHV010000003">
    <property type="protein sequence ID" value="KAK1429673.1"/>
    <property type="molecule type" value="Genomic_DNA"/>
</dbReference>
<evidence type="ECO:0000313" key="2">
    <source>
        <dbReference type="Proteomes" id="UP001229421"/>
    </source>
</evidence>